<reference evidence="2" key="1">
    <citation type="submission" date="2022-02" db="EMBL/GenBank/DDBJ databases">
        <authorList>
            <person name="King R."/>
        </authorList>
    </citation>
    <scope>NUCLEOTIDE SEQUENCE</scope>
</reference>
<evidence type="ECO:0000313" key="3">
    <source>
        <dbReference type="Proteomes" id="UP001154329"/>
    </source>
</evidence>
<organism evidence="2 3">
    <name type="scientific">Aphis gossypii</name>
    <name type="common">Cotton aphid</name>
    <dbReference type="NCBI Taxonomy" id="80765"/>
    <lineage>
        <taxon>Eukaryota</taxon>
        <taxon>Metazoa</taxon>
        <taxon>Ecdysozoa</taxon>
        <taxon>Arthropoda</taxon>
        <taxon>Hexapoda</taxon>
        <taxon>Insecta</taxon>
        <taxon>Pterygota</taxon>
        <taxon>Neoptera</taxon>
        <taxon>Paraneoptera</taxon>
        <taxon>Hemiptera</taxon>
        <taxon>Sternorrhyncha</taxon>
        <taxon>Aphidomorpha</taxon>
        <taxon>Aphidoidea</taxon>
        <taxon>Aphididae</taxon>
        <taxon>Aphidini</taxon>
        <taxon>Aphis</taxon>
        <taxon>Aphis</taxon>
    </lineage>
</organism>
<proteinExistence type="predicted"/>
<name>A0A9P0IUP4_APHGO</name>
<dbReference type="Proteomes" id="UP001154329">
    <property type="component" value="Chromosome 1"/>
</dbReference>
<gene>
    <name evidence="2" type="ORF">APHIGO_LOCUS3520</name>
</gene>
<reference evidence="2" key="2">
    <citation type="submission" date="2022-10" db="EMBL/GenBank/DDBJ databases">
        <authorList>
            <consortium name="ENA_rothamsted_submissions"/>
            <consortium name="culmorum"/>
            <person name="King R."/>
        </authorList>
    </citation>
    <scope>NUCLEOTIDE SEQUENCE</scope>
</reference>
<keyword evidence="1" id="KW-1133">Transmembrane helix</keyword>
<keyword evidence="1" id="KW-0812">Transmembrane</keyword>
<evidence type="ECO:0000256" key="1">
    <source>
        <dbReference type="SAM" id="Phobius"/>
    </source>
</evidence>
<keyword evidence="3" id="KW-1185">Reference proteome</keyword>
<keyword evidence="1" id="KW-0472">Membrane</keyword>
<accession>A0A9P0IUP4</accession>
<dbReference type="AlphaFoldDB" id="A0A9P0IUP4"/>
<protein>
    <submittedName>
        <fullName evidence="2">Uncharacterized protein</fullName>
    </submittedName>
</protein>
<sequence length="138" mass="16156">MNGFGQLMLCSSRPDDVGLIRLTILFCDVNVDAQQSVLQMSIRRRHRRIPSRLLYYYYYYQTHQLFNPFAAHLLIVILIIILYVIHLGEKQTRPLQRACNNDGHRQRQRSRVTKTCCCPEPTRTVDNTLLTAAYHAFT</sequence>
<dbReference type="EMBL" id="OU899034">
    <property type="protein sequence ID" value="CAH1716317.1"/>
    <property type="molecule type" value="Genomic_DNA"/>
</dbReference>
<evidence type="ECO:0000313" key="2">
    <source>
        <dbReference type="EMBL" id="CAH1716317.1"/>
    </source>
</evidence>
<feature type="transmembrane region" description="Helical" evidence="1">
    <location>
        <begin position="69"/>
        <end position="87"/>
    </location>
</feature>